<organism evidence="3 4">
    <name type="scientific">Rhizobium lusitanum</name>
    <dbReference type="NCBI Taxonomy" id="293958"/>
    <lineage>
        <taxon>Bacteria</taxon>
        <taxon>Pseudomonadati</taxon>
        <taxon>Pseudomonadota</taxon>
        <taxon>Alphaproteobacteria</taxon>
        <taxon>Hyphomicrobiales</taxon>
        <taxon>Rhizobiaceae</taxon>
        <taxon>Rhizobium/Agrobacterium group</taxon>
        <taxon>Rhizobium</taxon>
    </lineage>
</organism>
<reference evidence="3 4" key="1">
    <citation type="submission" date="2016-08" db="EMBL/GenBank/DDBJ databases">
        <authorList>
            <person name="Seilhamer J.J."/>
        </authorList>
    </citation>
    <scope>NUCLEOTIDE SEQUENCE [LARGE SCALE GENOMIC DNA]</scope>
    <source>
        <strain evidence="3 4">P1-7</strain>
    </source>
</reference>
<feature type="domain" description="HupH hydrogenase expression protein C-terminal" evidence="2">
    <location>
        <begin position="130"/>
        <end position="245"/>
    </location>
</feature>
<evidence type="ECO:0000256" key="1">
    <source>
        <dbReference type="ARBA" id="ARBA00010832"/>
    </source>
</evidence>
<accession>A0A1C3XB57</accession>
<dbReference type="InterPro" id="IPR006894">
    <property type="entry name" value="HupH_Hydgase_express_prot_C"/>
</dbReference>
<dbReference type="InterPro" id="IPR038527">
    <property type="entry name" value="HupH_C_sf"/>
</dbReference>
<proteinExistence type="inferred from homology"/>
<name>A0A1C3XB57_9HYPH</name>
<dbReference type="Gene3D" id="3.30.1370.140">
    <property type="entry name" value="HupH hydrogenase expression protein, C-terminal domain"/>
    <property type="match status" value="2"/>
</dbReference>
<dbReference type="OrthoDB" id="6560677at2"/>
<dbReference type="Pfam" id="PF04809">
    <property type="entry name" value="HupH_C"/>
    <property type="match status" value="2"/>
</dbReference>
<feature type="domain" description="HupH hydrogenase expression protein C-terminal" evidence="2">
    <location>
        <begin position="16"/>
        <end position="111"/>
    </location>
</feature>
<gene>
    <name evidence="3" type="ORF">GA0061101_13035</name>
</gene>
<dbReference type="AlphaFoldDB" id="A0A1C3XB57"/>
<dbReference type="Proteomes" id="UP000199205">
    <property type="component" value="Unassembled WGS sequence"/>
</dbReference>
<evidence type="ECO:0000313" key="3">
    <source>
        <dbReference type="EMBL" id="SCB49395.1"/>
    </source>
</evidence>
<dbReference type="RefSeq" id="WP_051043299.1">
    <property type="nucleotide sequence ID" value="NZ_JACHBG010000020.1"/>
</dbReference>
<protein>
    <submittedName>
        <fullName evidence="3">Hydrogenase-1 operon protein HyaF</fullName>
    </submittedName>
</protein>
<evidence type="ECO:0000313" key="4">
    <source>
        <dbReference type="Proteomes" id="UP000199205"/>
    </source>
</evidence>
<evidence type="ECO:0000259" key="2">
    <source>
        <dbReference type="Pfam" id="PF04809"/>
    </source>
</evidence>
<comment type="similarity">
    <text evidence="1">Belongs to the HupH/HyaF family.</text>
</comment>
<dbReference type="EMBL" id="FMAF01000030">
    <property type="protein sequence ID" value="SCB49395.1"/>
    <property type="molecule type" value="Genomic_DNA"/>
</dbReference>
<sequence>MPAYPVGSLNGRSCRAAMLISDIAATLAVQKAGQPGQLFDIFEFDDDDKKLVTQTLGKGEVCGVAALPSGVLAQFKEAVMAGVWHMRFTDPAGDLIAEYIEVGPIPMTVRRACTALPALVSHGPAPPGAMNVMPVLTEIGDRIVQYRDGDPAHAIILSLFPMSIEDVNFLQVTLGAGPVQLTSRGYRTCRVTAAGARNVWSVQFYDNMDEIVLDMLQIVDIPSLALATEEDFRDSAARLRDVEEAYFK</sequence>